<accession>A0A9Q0NHM5</accession>
<evidence type="ECO:0000313" key="9">
    <source>
        <dbReference type="Proteomes" id="UP001151532"/>
    </source>
</evidence>
<keyword evidence="6" id="KW-0442">Lipid degradation</keyword>
<gene>
    <name evidence="8" type="ORF">OIU79_003672</name>
</gene>
<evidence type="ECO:0000256" key="5">
    <source>
        <dbReference type="ARBA" id="ARBA00022801"/>
    </source>
</evidence>
<keyword evidence="5" id="KW-0378">Hydrolase</keyword>
<evidence type="ECO:0000256" key="6">
    <source>
        <dbReference type="ARBA" id="ARBA00022963"/>
    </source>
</evidence>
<evidence type="ECO:0000313" key="8">
    <source>
        <dbReference type="EMBL" id="KAJ6670077.1"/>
    </source>
</evidence>
<dbReference type="GO" id="GO:0005576">
    <property type="term" value="C:extracellular region"/>
    <property type="evidence" value="ECO:0007669"/>
    <property type="project" value="UniProtKB-SubCell"/>
</dbReference>
<dbReference type="PANTHER" id="PTHR45650">
    <property type="entry name" value="GDSL-LIKE LIPASE/ACYLHYDROLASE-RELATED"/>
    <property type="match status" value="1"/>
</dbReference>
<dbReference type="AlphaFoldDB" id="A0A9Q0NHM5"/>
<reference evidence="8" key="1">
    <citation type="submission" date="2022-11" db="EMBL/GenBank/DDBJ databases">
        <authorList>
            <person name="Hyden B.L."/>
            <person name="Feng K."/>
            <person name="Yates T."/>
            <person name="Jawdy S."/>
            <person name="Smart L.B."/>
            <person name="Muchero W."/>
        </authorList>
    </citation>
    <scope>NUCLEOTIDE SEQUENCE</scope>
    <source>
        <tissue evidence="8">Shoot tip</tissue>
    </source>
</reference>
<dbReference type="Gene3D" id="3.40.50.1110">
    <property type="entry name" value="SGNH hydrolase"/>
    <property type="match status" value="1"/>
</dbReference>
<dbReference type="GO" id="GO:0016042">
    <property type="term" value="P:lipid catabolic process"/>
    <property type="evidence" value="ECO:0007669"/>
    <property type="project" value="UniProtKB-KW"/>
</dbReference>
<sequence>MFLTAAKANYHPYGIDFPNGTAGRYTNGRTMVDIIGDVLGFNQFIPPFATARGREILVGVNYASGAAGIRDESGRKQ</sequence>
<dbReference type="EMBL" id="JAPFFK010001269">
    <property type="protein sequence ID" value="KAJ6670077.1"/>
    <property type="molecule type" value="Genomic_DNA"/>
</dbReference>
<feature type="non-terminal residue" evidence="8">
    <location>
        <position position="77"/>
    </location>
</feature>
<name>A0A9Q0NHM5_SALPP</name>
<dbReference type="GO" id="GO:0016787">
    <property type="term" value="F:hydrolase activity"/>
    <property type="evidence" value="ECO:0007669"/>
    <property type="project" value="UniProtKB-KW"/>
</dbReference>
<dbReference type="PANTHER" id="PTHR45650:SF75">
    <property type="entry name" value="GDSL-LIKE LIPASE_ACYLHYDROLASE"/>
    <property type="match status" value="1"/>
</dbReference>
<evidence type="ECO:0000256" key="3">
    <source>
        <dbReference type="ARBA" id="ARBA00022525"/>
    </source>
</evidence>
<comment type="subcellular location">
    <subcellularLocation>
        <location evidence="1">Secreted</location>
    </subcellularLocation>
</comment>
<keyword evidence="3" id="KW-0964">Secreted</keyword>
<keyword evidence="9" id="KW-1185">Reference proteome</keyword>
<keyword evidence="4" id="KW-0732">Signal</keyword>
<reference evidence="8" key="2">
    <citation type="journal article" date="2023" name="Int. J. Mol. Sci.">
        <title>De Novo Assembly and Annotation of 11 Diverse Shrub Willow (Salix) Genomes Reveals Novel Gene Organization in Sex-Linked Regions.</title>
        <authorList>
            <person name="Hyden B."/>
            <person name="Feng K."/>
            <person name="Yates T.B."/>
            <person name="Jawdy S."/>
            <person name="Cereghino C."/>
            <person name="Smart L.B."/>
            <person name="Muchero W."/>
        </authorList>
    </citation>
    <scope>NUCLEOTIDE SEQUENCE</scope>
    <source>
        <tissue evidence="8">Shoot tip</tissue>
    </source>
</reference>
<organism evidence="8 9">
    <name type="scientific">Salix purpurea</name>
    <name type="common">Purple osier willow</name>
    <dbReference type="NCBI Taxonomy" id="77065"/>
    <lineage>
        <taxon>Eukaryota</taxon>
        <taxon>Viridiplantae</taxon>
        <taxon>Streptophyta</taxon>
        <taxon>Embryophyta</taxon>
        <taxon>Tracheophyta</taxon>
        <taxon>Spermatophyta</taxon>
        <taxon>Magnoliopsida</taxon>
        <taxon>eudicotyledons</taxon>
        <taxon>Gunneridae</taxon>
        <taxon>Pentapetalae</taxon>
        <taxon>rosids</taxon>
        <taxon>fabids</taxon>
        <taxon>Malpighiales</taxon>
        <taxon>Salicaceae</taxon>
        <taxon>Saliceae</taxon>
        <taxon>Salix</taxon>
    </lineage>
</organism>
<dbReference type="InterPro" id="IPR036514">
    <property type="entry name" value="SGNH_hydro_sf"/>
</dbReference>
<evidence type="ECO:0000256" key="4">
    <source>
        <dbReference type="ARBA" id="ARBA00022729"/>
    </source>
</evidence>
<dbReference type="OrthoDB" id="1600564at2759"/>
<dbReference type="Proteomes" id="UP001151532">
    <property type="component" value="Unassembled WGS sequence"/>
</dbReference>
<comment type="similarity">
    <text evidence="2">Belongs to the 'GDSL' lipolytic enzyme family.</text>
</comment>
<proteinExistence type="inferred from homology"/>
<keyword evidence="7" id="KW-0443">Lipid metabolism</keyword>
<protein>
    <submittedName>
        <fullName evidence="8">GDSL-LIKE LIPASE/ACYLHYDROLASE-RELATED</fullName>
    </submittedName>
</protein>
<comment type="caution">
    <text evidence="8">The sequence shown here is derived from an EMBL/GenBank/DDBJ whole genome shotgun (WGS) entry which is preliminary data.</text>
</comment>
<dbReference type="InterPro" id="IPR051238">
    <property type="entry name" value="GDSL_esterase/lipase"/>
</dbReference>
<evidence type="ECO:0000256" key="2">
    <source>
        <dbReference type="ARBA" id="ARBA00008668"/>
    </source>
</evidence>
<evidence type="ECO:0000256" key="1">
    <source>
        <dbReference type="ARBA" id="ARBA00004613"/>
    </source>
</evidence>
<evidence type="ECO:0000256" key="7">
    <source>
        <dbReference type="ARBA" id="ARBA00023098"/>
    </source>
</evidence>